<organism evidence="1 2">
    <name type="scientific">Vermiconidia calcicola</name>
    <dbReference type="NCBI Taxonomy" id="1690605"/>
    <lineage>
        <taxon>Eukaryota</taxon>
        <taxon>Fungi</taxon>
        <taxon>Dikarya</taxon>
        <taxon>Ascomycota</taxon>
        <taxon>Pezizomycotina</taxon>
        <taxon>Dothideomycetes</taxon>
        <taxon>Dothideomycetidae</taxon>
        <taxon>Mycosphaerellales</taxon>
        <taxon>Extremaceae</taxon>
        <taxon>Vermiconidia</taxon>
    </lineage>
</organism>
<reference evidence="1" key="1">
    <citation type="submission" date="2023-07" db="EMBL/GenBank/DDBJ databases">
        <title>Black Yeasts Isolated from many extreme environments.</title>
        <authorList>
            <person name="Coleine C."/>
            <person name="Stajich J.E."/>
            <person name="Selbmann L."/>
        </authorList>
    </citation>
    <scope>NUCLEOTIDE SEQUENCE</scope>
    <source>
        <strain evidence="1">CCFEE 5714</strain>
    </source>
</reference>
<evidence type="ECO:0000313" key="2">
    <source>
        <dbReference type="Proteomes" id="UP001281147"/>
    </source>
</evidence>
<keyword evidence="2" id="KW-1185">Reference proteome</keyword>
<evidence type="ECO:0000313" key="1">
    <source>
        <dbReference type="EMBL" id="KAK3686507.1"/>
    </source>
</evidence>
<comment type="caution">
    <text evidence="1">The sequence shown here is derived from an EMBL/GenBank/DDBJ whole genome shotgun (WGS) entry which is preliminary data.</text>
</comment>
<dbReference type="Proteomes" id="UP001281147">
    <property type="component" value="Unassembled WGS sequence"/>
</dbReference>
<dbReference type="EMBL" id="JAUTXU010000316">
    <property type="protein sequence ID" value="KAK3686507.1"/>
    <property type="molecule type" value="Genomic_DNA"/>
</dbReference>
<accession>A0ACC3MDJ7</accession>
<sequence>MSHNKRTAKLLDRTETFSPSPARDALRDNLDAAEESTLTLRKKKSWMATFRDAMSKGALSAKATVDAWRGGIQEPEQRIIPERDTDGPAELECRPRVSIDSKASNKAHTISSSTPMRPQNERRNTVMSKFTTTSLRQHIRNKRSSVYSVATRPSSEMDRDIPGPEHFTTPPRQPGSPTAYNRRASVASSVVGSIKGLGRRAGVTRPPSQAKEESPKKLAETVPLPSSPIDIPAAAPALELDFGPAGLTMLPTFAGSPEQKKKRTESTLKLTDPRNITSGRPKSKIAPIAIGLPTYEPVEWNVRPVTPANLLNLKSEAIRTSTPTAPATPMPGTNFTLEVDGASSDDSERSRVFERSVTPPNEKERKALRAMRSLDAMAEACAIAHANDELAHSPTASDTEKEVVAPSSPELNAKPTLQVPAARRNFASADTVHTIPADMPELSRQDSRGTEVHELSKTGSGTVERTEDDPFSDHNAVNIGPPSPERTVRLPFRLKESTDGSKAAPAELDATTHSNDQMFMVLTESRSEVKLSTPKNPAATSQEQLQLQRGDAITAPRPDAESPPARRESSEWTDVDEEDLSSDDDTPIPEVVQAEYDGHRQRPIHDGTDGLSPHGGPIAPQTINYFPLSQNSSPGSVRSRTTYTAGLVNTEYKFTFENWLKETTAASAPPGEQSEPVTPSRNRRHTDVSLDSVSSTEERKTPQISPATTGPDRTPSMGNRLDFDLERSQRNMRYNALHQHEMASVKNTASSRRQPLRFIVGGGSEEITELQLANSEAAYNSSREGSPEKCNHKKPLQERVESVADSLKDAAYDYSQLEERLGEPEDVFADPADTENGENITPTSETNSTERAIFEYLQGSRSPPPAVRVEGKQSAPIDTRVSSSNNFSSASTHSITLPQNPTTATPDPATHSTFLLPSSTWPYAPKAASSSPSTLKASHSKDRVISTDTLDESLEMFGSPDSGYQADESSAASASKGVPSSNRSPGRKRSGGRVLGEISRNIT</sequence>
<gene>
    <name evidence="1" type="ORF">LTR37_019754</name>
</gene>
<protein>
    <submittedName>
        <fullName evidence="1">Uncharacterized protein</fullName>
    </submittedName>
</protein>
<proteinExistence type="predicted"/>
<name>A0ACC3MDJ7_9PEZI</name>